<sequence>MLGLFATETQKNSAFQCLYGFLLESADHGEFAGLPPSRFTGLKVL</sequence>
<reference evidence="1 2" key="1">
    <citation type="submission" date="2013-12" db="EMBL/GenBank/DDBJ databases">
        <authorList>
            <consortium name="DOE Joint Genome Institute"/>
            <person name="Eisen J."/>
            <person name="Huntemann M."/>
            <person name="Han J."/>
            <person name="Chen A."/>
            <person name="Kyrpides N."/>
            <person name="Mavromatis K."/>
            <person name="Markowitz V."/>
            <person name="Palaniappan K."/>
            <person name="Ivanova N."/>
            <person name="Schaumberg A."/>
            <person name="Pati A."/>
            <person name="Liolios K."/>
            <person name="Nordberg H.P."/>
            <person name="Cantor M.N."/>
            <person name="Hua S.X."/>
            <person name="Woyke T."/>
        </authorList>
    </citation>
    <scope>NUCLEOTIDE SEQUENCE [LARGE SCALE GENOMIC DNA]</scope>
    <source>
        <strain evidence="2">DSM 19437</strain>
    </source>
</reference>
<organism evidence="1 2">
    <name type="scientific">Niabella soli DSM 19437</name>
    <dbReference type="NCBI Taxonomy" id="929713"/>
    <lineage>
        <taxon>Bacteria</taxon>
        <taxon>Pseudomonadati</taxon>
        <taxon>Bacteroidota</taxon>
        <taxon>Chitinophagia</taxon>
        <taxon>Chitinophagales</taxon>
        <taxon>Chitinophagaceae</taxon>
        <taxon>Niabella</taxon>
    </lineage>
</organism>
<dbReference type="EMBL" id="CP007035">
    <property type="protein sequence ID" value="AHF17017.1"/>
    <property type="molecule type" value="Genomic_DNA"/>
</dbReference>
<dbReference type="Proteomes" id="UP000003586">
    <property type="component" value="Chromosome"/>
</dbReference>
<proteinExistence type="predicted"/>
<gene>
    <name evidence="1" type="ORF">NIASO_00335</name>
</gene>
<name>W0F1Y3_9BACT</name>
<protein>
    <submittedName>
        <fullName evidence="1">Uncharacterized protein</fullName>
    </submittedName>
</protein>
<accession>W0F1Y3</accession>
<dbReference type="AlphaFoldDB" id="W0F1Y3"/>
<evidence type="ECO:0000313" key="1">
    <source>
        <dbReference type="EMBL" id="AHF17017.1"/>
    </source>
</evidence>
<keyword evidence="2" id="KW-1185">Reference proteome</keyword>
<dbReference type="KEGG" id="nso:NIASO_00335"/>
<evidence type="ECO:0000313" key="2">
    <source>
        <dbReference type="Proteomes" id="UP000003586"/>
    </source>
</evidence>
<dbReference type="HOGENOM" id="CLU_3202543_0_0_10"/>